<dbReference type="SUPFAM" id="SSF102588">
    <property type="entry name" value="LmbE-like"/>
    <property type="match status" value="1"/>
</dbReference>
<dbReference type="InterPro" id="IPR024078">
    <property type="entry name" value="LmbE-like_dom_sf"/>
</dbReference>
<sequence length="305" mass="34049">MEIHDVKKIAPSQGLRLMAIHAHPDDESSKGAATMAAYVDAGAEVMVVSCTGGERGDILNAAAGELAHAHRDLAGVRRTEMAEAAAVLGVKHRWLGYVDSGLPEGDPLPELPFGAFALQPVEIAAAGIIKLIREFRPHVITTYDENGGYPHPDHIHCHKVSTFAFEHAANPEMYPELGAPWSVSKLYYDRAFAPDRFRTLHYAMLEAGYESPYTERVAMWEEDQDNQMFKWVSPHTTTTQIDCADFFSQRDQALLAHRTQIDPEGFFFAVPEHVYAEHWPWEDYTLISSKVSTELPETDLFAGLR</sequence>
<dbReference type="InterPro" id="IPR017811">
    <property type="entry name" value="Mca"/>
</dbReference>
<comment type="cofactor">
    <cofactor evidence="2">
        <name>Zn(2+)</name>
        <dbReference type="ChEBI" id="CHEBI:29105"/>
    </cofactor>
    <text evidence="2">Binds 1 zinc ion per subunit.</text>
</comment>
<accession>A0ABP1U0R7</accession>
<dbReference type="EC" id="3.5.1.115" evidence="2"/>
<keyword evidence="2" id="KW-0378">Hydrolase</keyword>
<name>A0ABP1U0R7_GLUAR</name>
<comment type="function">
    <text evidence="2">A mycothiol (MSH, N-acetylcysteinyl-glucosaminyl-inositol) S-conjugate amidase, it recycles conjugated MSH to the N-acetyl cysteine conjugate (AcCys S-conjugate, a mercapturic acid) and the MSH precursor. Involved in MSH-dependent detoxification of a number of alkylating agents and antibiotics.</text>
</comment>
<organism evidence="3 4">
    <name type="scientific">Glutamicibacter arilaitensis (strain DSM 16368 / CIP 108037 / IAM 15318 / JCM 13566 / NCIMB 14258 / Re117)</name>
    <name type="common">Arthrobacter arilaitensis</name>
    <dbReference type="NCBI Taxonomy" id="861360"/>
    <lineage>
        <taxon>Bacteria</taxon>
        <taxon>Bacillati</taxon>
        <taxon>Actinomycetota</taxon>
        <taxon>Actinomycetes</taxon>
        <taxon>Micrococcales</taxon>
        <taxon>Micrococcaceae</taxon>
        <taxon>Glutamicibacter</taxon>
    </lineage>
</organism>
<reference evidence="4" key="1">
    <citation type="journal article" date="2010" name="PLoS ONE">
        <title>The Arthrobacter arilaitensis Re117 genome sequence reveals its genetic adaptation to the surface of cheese.</title>
        <authorList>
            <person name="Monnet C."/>
            <person name="Loux V."/>
            <person name="Gibrat J.F."/>
            <person name="Spinnler E."/>
            <person name="Barbe V."/>
            <person name="Vacherie B."/>
            <person name="Gavory F."/>
            <person name="Gourbeyre E."/>
            <person name="Siguier P."/>
            <person name="Chandler M."/>
            <person name="Elleuch R."/>
            <person name="Irlinger F."/>
            <person name="Vallaeys T."/>
        </authorList>
    </citation>
    <scope>NUCLEOTIDE SEQUENCE</scope>
    <source>
        <strain evidence="4">DSM 16368 / CIP 108037 / IAM 15318 / JCM 13566 / Re117</strain>
    </source>
</reference>
<gene>
    <name evidence="2" type="primary">mca</name>
    <name evidence="3" type="ordered locus">AARI_07510</name>
</gene>
<comment type="similarity">
    <text evidence="2">Belongs to the MshB deacetylase family. Mca subfamily.</text>
</comment>
<feature type="binding site" evidence="2">
    <location>
        <position position="26"/>
    </location>
    <ligand>
        <name>Zn(2+)</name>
        <dbReference type="ChEBI" id="CHEBI:29105"/>
    </ligand>
</feature>
<comment type="subunit">
    <text evidence="2">Monomer.</text>
</comment>
<evidence type="ECO:0000256" key="1">
    <source>
        <dbReference type="ARBA" id="ARBA00022833"/>
    </source>
</evidence>
<keyword evidence="2" id="KW-0479">Metal-binding</keyword>
<evidence type="ECO:0000313" key="4">
    <source>
        <dbReference type="Proteomes" id="UP000006878"/>
    </source>
</evidence>
<keyword evidence="4" id="KW-1185">Reference proteome</keyword>
<feature type="binding site" evidence="2">
    <location>
        <position position="154"/>
    </location>
    <ligand>
        <name>Zn(2+)</name>
        <dbReference type="ChEBI" id="CHEBI:29105"/>
    </ligand>
</feature>
<keyword evidence="1 2" id="KW-0862">Zinc</keyword>
<feature type="binding site" evidence="2">
    <location>
        <position position="23"/>
    </location>
    <ligand>
        <name>Zn(2+)</name>
        <dbReference type="ChEBI" id="CHEBI:29105"/>
    </ligand>
</feature>
<dbReference type="Pfam" id="PF02585">
    <property type="entry name" value="PIG-L"/>
    <property type="match status" value="1"/>
</dbReference>
<reference evidence="4" key="2">
    <citation type="submission" date="2010-07" db="EMBL/GenBank/DDBJ databases">
        <title>Complete genome sequence of Arthrobacter arilaitensis (strain DSM 16368 / CIP 108037 / JCM 13566 / Re117).</title>
        <authorList>
            <person name="Genoscope."/>
        </authorList>
    </citation>
    <scope>NUCLEOTIDE SEQUENCE [LARGE SCALE GENOMIC DNA]</scope>
    <source>
        <strain evidence="4">DSM 16368 / CIP 108037 / IAM 15318 / JCM 13566 / Re117</strain>
    </source>
</reference>
<comment type="catalytic activity">
    <reaction evidence="2">
        <text>mycothiol S-conjugate + H2O = an N-acetyl-L-cysteine-S-conjugate + 1D-myo-inositol 2-amino-2-deoxy-alpha-D-glucopyranoside</text>
        <dbReference type="Rhea" id="RHEA:36543"/>
        <dbReference type="ChEBI" id="CHEBI:15377"/>
        <dbReference type="ChEBI" id="CHEBI:58718"/>
        <dbReference type="ChEBI" id="CHEBI:58886"/>
        <dbReference type="ChEBI" id="CHEBI:59633"/>
        <dbReference type="EC" id="3.5.1.115"/>
    </reaction>
</comment>
<protein>
    <recommendedName>
        <fullName evidence="2">Mycothiol S-conjugate amidase</fullName>
        <ecNumber evidence="2">3.5.1.115</ecNumber>
    </recommendedName>
</protein>
<proteinExistence type="inferred from homology"/>
<evidence type="ECO:0000313" key="3">
    <source>
        <dbReference type="EMBL" id="CBT74974.1"/>
    </source>
</evidence>
<dbReference type="NCBIfam" id="TIGR03446">
    <property type="entry name" value="mycothiol_Mca"/>
    <property type="match status" value="1"/>
</dbReference>
<dbReference type="InterPro" id="IPR003737">
    <property type="entry name" value="GlcNAc_PI_deacetylase-related"/>
</dbReference>
<dbReference type="EMBL" id="FQ311875">
    <property type="protein sequence ID" value="CBT74974.1"/>
    <property type="molecule type" value="Genomic_DNA"/>
</dbReference>
<dbReference type="PANTHER" id="PTHR12993:SF11">
    <property type="entry name" value="N-ACETYLGLUCOSAMINYL-PHOSPHATIDYLINOSITOL DE-N-ACETYLASE"/>
    <property type="match status" value="1"/>
</dbReference>
<dbReference type="HAMAP" id="MF_01482">
    <property type="entry name" value="Mca"/>
    <property type="match status" value="1"/>
</dbReference>
<evidence type="ECO:0000256" key="2">
    <source>
        <dbReference type="HAMAP-Rule" id="MF_01482"/>
    </source>
</evidence>
<dbReference type="Proteomes" id="UP000006878">
    <property type="component" value="Chromosome"/>
</dbReference>
<dbReference type="PANTHER" id="PTHR12993">
    <property type="entry name" value="N-ACETYLGLUCOSAMINYL-PHOSPHATIDYLINOSITOL DE-N-ACETYLASE-RELATED"/>
    <property type="match status" value="1"/>
</dbReference>
<dbReference type="Gene3D" id="3.40.50.10320">
    <property type="entry name" value="LmbE-like"/>
    <property type="match status" value="1"/>
</dbReference>